<dbReference type="InterPro" id="IPR003615">
    <property type="entry name" value="HNH_nuc"/>
</dbReference>
<sequence>MQKGQRLWSREELILAINLYCKLPFGKIHTRNQDVINLAKLINRTPGSVAYKLVNFASLDPSLQARGIKGAYNTSKLDRAVWEDFYQNWEEAAYQSEILLDKYRNGLSIQNQENTASLKEGKDQSILSKTRINQHFFRNTILASYNNTCCITGIQEKELLIAGHILPWSQSKENRLNPRNGLLINNLHDKAFENGLFTITPDYRIVVSNRLRLSKSSAIKSFFLTYHDKQIILPSKFLPDPEFLKYHNKERFRE</sequence>
<dbReference type="EMBL" id="CP003346">
    <property type="protein sequence ID" value="AGA77299.1"/>
    <property type="molecule type" value="Genomic_DNA"/>
</dbReference>
<dbReference type="PATRIC" id="fig|926556.3.peg.1069"/>
<evidence type="ECO:0000259" key="1">
    <source>
        <dbReference type="Pfam" id="PF13391"/>
    </source>
</evidence>
<evidence type="ECO:0000313" key="2">
    <source>
        <dbReference type="EMBL" id="AGA77299.1"/>
    </source>
</evidence>
<protein>
    <recommendedName>
        <fullName evidence="1">HNH nuclease domain-containing protein</fullName>
    </recommendedName>
</protein>
<accession>L0FTQ8</accession>
<dbReference type="AlphaFoldDB" id="L0FTQ8"/>
<reference evidence="3" key="1">
    <citation type="submission" date="2012-02" db="EMBL/GenBank/DDBJ databases">
        <title>The complete genome of Echinicola vietnamensis DSM 17526.</title>
        <authorList>
            <person name="Lucas S."/>
            <person name="Copeland A."/>
            <person name="Lapidus A."/>
            <person name="Glavina del Rio T."/>
            <person name="Dalin E."/>
            <person name="Tice H."/>
            <person name="Bruce D."/>
            <person name="Goodwin L."/>
            <person name="Pitluck S."/>
            <person name="Peters L."/>
            <person name="Ovchinnikova G."/>
            <person name="Teshima H."/>
            <person name="Kyrpides N."/>
            <person name="Mavromatis K."/>
            <person name="Ivanova N."/>
            <person name="Brettin T."/>
            <person name="Detter J.C."/>
            <person name="Han C."/>
            <person name="Larimer F."/>
            <person name="Land M."/>
            <person name="Hauser L."/>
            <person name="Markowitz V."/>
            <person name="Cheng J.-F."/>
            <person name="Hugenholtz P."/>
            <person name="Woyke T."/>
            <person name="Wu D."/>
            <person name="Brambilla E."/>
            <person name="Klenk H.-P."/>
            <person name="Eisen J.A."/>
        </authorList>
    </citation>
    <scope>NUCLEOTIDE SEQUENCE [LARGE SCALE GENOMIC DNA]</scope>
    <source>
        <strain evidence="3">DSM 17526 / LMG 23754 / KMM 6221</strain>
    </source>
</reference>
<dbReference type="eggNOG" id="COG3440">
    <property type="taxonomic scope" value="Bacteria"/>
</dbReference>
<proteinExistence type="predicted"/>
<name>L0FTQ8_ECHVK</name>
<keyword evidence="3" id="KW-1185">Reference proteome</keyword>
<dbReference type="Proteomes" id="UP000010796">
    <property type="component" value="Chromosome"/>
</dbReference>
<dbReference type="KEGG" id="evi:Echvi_1028"/>
<dbReference type="RefSeq" id="WP_015264863.1">
    <property type="nucleotide sequence ID" value="NC_019904.1"/>
</dbReference>
<dbReference type="Pfam" id="PF13391">
    <property type="entry name" value="HNH_2"/>
    <property type="match status" value="1"/>
</dbReference>
<gene>
    <name evidence="2" type="ordered locus">Echvi_1028</name>
</gene>
<dbReference type="HOGENOM" id="CLU_1048763_0_0_10"/>
<evidence type="ECO:0000313" key="3">
    <source>
        <dbReference type="Proteomes" id="UP000010796"/>
    </source>
</evidence>
<feature type="domain" description="HNH nuclease" evidence="1">
    <location>
        <begin position="149"/>
        <end position="199"/>
    </location>
</feature>
<dbReference type="OrthoDB" id="67788at2"/>
<organism evidence="2 3">
    <name type="scientific">Echinicola vietnamensis (strain DSM 17526 / LMG 23754 / KMM 6221)</name>
    <dbReference type="NCBI Taxonomy" id="926556"/>
    <lineage>
        <taxon>Bacteria</taxon>
        <taxon>Pseudomonadati</taxon>
        <taxon>Bacteroidota</taxon>
        <taxon>Cytophagia</taxon>
        <taxon>Cytophagales</taxon>
        <taxon>Cyclobacteriaceae</taxon>
        <taxon>Echinicola</taxon>
    </lineage>
</organism>